<accession>A0ACC9MU82</accession>
<reference evidence="1" key="1">
    <citation type="submission" date="2017-12" db="EMBL/GenBank/DDBJ databases">
        <title>Genomics of Macrococcus caseolyticus.</title>
        <authorList>
            <person name="MacFadyen A.C."/>
            <person name="Paterson G.K."/>
        </authorList>
    </citation>
    <scope>NUCLEOTIDE SEQUENCE</scope>
    <source>
        <strain evidence="1">5459_5_49</strain>
    </source>
</reference>
<dbReference type="Proteomes" id="UP000233606">
    <property type="component" value="Unassembled WGS sequence"/>
</dbReference>
<proteinExistence type="predicted"/>
<name>A0ACC9MU82_9STAP</name>
<protein>
    <submittedName>
        <fullName evidence="1">DUF3899 domain-containing protein</fullName>
    </submittedName>
</protein>
<comment type="caution">
    <text evidence="1">The sequence shown here is derived from an EMBL/GenBank/DDBJ whole genome shotgun (WGS) entry which is preliminary data.</text>
</comment>
<keyword evidence="2" id="KW-1185">Reference proteome</keyword>
<evidence type="ECO:0000313" key="1">
    <source>
        <dbReference type="EMBL" id="PKE57356.1"/>
    </source>
</evidence>
<sequence length="118" mass="13359">MKKIGIVYIVEIILITLYLLLTNFSFNMIINAFFSIGLIGLCIGLFMYIYSGGAFSIIGYSFRRFNYSMAPKHVKKSMDENNESPKALRIRNDNYTFTSPVIIVSSINLILSLALTII</sequence>
<dbReference type="EMBL" id="PIWU01000002">
    <property type="protein sequence ID" value="PKE57356.1"/>
    <property type="molecule type" value="Genomic_DNA"/>
</dbReference>
<organism evidence="1 2">
    <name type="scientific">Macrococcoides caseolyticum</name>
    <dbReference type="NCBI Taxonomy" id="69966"/>
    <lineage>
        <taxon>Bacteria</taxon>
        <taxon>Bacillati</taxon>
        <taxon>Bacillota</taxon>
        <taxon>Bacilli</taxon>
        <taxon>Bacillales</taxon>
        <taxon>Staphylococcaceae</taxon>
        <taxon>Macrococcoides</taxon>
    </lineage>
</organism>
<evidence type="ECO:0000313" key="2">
    <source>
        <dbReference type="Proteomes" id="UP000233606"/>
    </source>
</evidence>
<gene>
    <name evidence="1" type="ORF">CW682_01730</name>
</gene>